<evidence type="ECO:0000313" key="1">
    <source>
        <dbReference type="EMBL" id="MBH1939690.1"/>
    </source>
</evidence>
<reference evidence="1" key="1">
    <citation type="submission" date="2020-12" db="EMBL/GenBank/DDBJ databases">
        <title>M. sibirica DSM 26468T genome.</title>
        <authorList>
            <person name="Thieme N."/>
            <person name="Rettenmaier R."/>
            <person name="Zverlov V."/>
            <person name="Liebl W."/>
        </authorList>
    </citation>
    <scope>NUCLEOTIDE SEQUENCE</scope>
    <source>
        <strain evidence="1">DSM 26468</strain>
    </source>
</reference>
<evidence type="ECO:0000313" key="2">
    <source>
        <dbReference type="Proteomes" id="UP000623269"/>
    </source>
</evidence>
<name>A0A8J7H127_9FIRM</name>
<dbReference type="EMBL" id="JAEAGR010000002">
    <property type="protein sequence ID" value="MBH1939690.1"/>
    <property type="molecule type" value="Genomic_DNA"/>
</dbReference>
<dbReference type="Proteomes" id="UP000623269">
    <property type="component" value="Unassembled WGS sequence"/>
</dbReference>
<proteinExistence type="predicted"/>
<gene>
    <name evidence="1" type="ORF">I5677_02130</name>
</gene>
<keyword evidence="2" id="KW-1185">Reference proteome</keyword>
<organism evidence="1 2">
    <name type="scientific">Mobilitalea sibirica</name>
    <dbReference type="NCBI Taxonomy" id="1462919"/>
    <lineage>
        <taxon>Bacteria</taxon>
        <taxon>Bacillati</taxon>
        <taxon>Bacillota</taxon>
        <taxon>Clostridia</taxon>
        <taxon>Lachnospirales</taxon>
        <taxon>Lachnospiraceae</taxon>
        <taxon>Mobilitalea</taxon>
    </lineage>
</organism>
<dbReference type="AlphaFoldDB" id="A0A8J7H127"/>
<protein>
    <submittedName>
        <fullName evidence="1">Uncharacterized protein</fullName>
    </submittedName>
</protein>
<comment type="caution">
    <text evidence="1">The sequence shown here is derived from an EMBL/GenBank/DDBJ whole genome shotgun (WGS) entry which is preliminary data.</text>
</comment>
<accession>A0A8J7H127</accession>
<sequence length="102" mass="11931">MIRWTNRLYIGEKMEKKKEKAITSINNRKATYGVYCIAFASHPDNLFDIMDANELLFPHYKKSDIHIVGLAKGKEEAIDLVHDMLMEVYHNTGEFDVRSYFT</sequence>